<gene>
    <name evidence="12" type="ORF">H9830_04790</name>
</gene>
<evidence type="ECO:0000256" key="4">
    <source>
        <dbReference type="ARBA" id="ARBA00022679"/>
    </source>
</evidence>
<reference evidence="12" key="1">
    <citation type="journal article" date="2021" name="PeerJ">
        <title>Extensive microbial diversity within the chicken gut microbiome revealed by metagenomics and culture.</title>
        <authorList>
            <person name="Gilroy R."/>
            <person name="Ravi A."/>
            <person name="Getino M."/>
            <person name="Pursley I."/>
            <person name="Horton D.L."/>
            <person name="Alikhan N.F."/>
            <person name="Baker D."/>
            <person name="Gharbi K."/>
            <person name="Hall N."/>
            <person name="Watson M."/>
            <person name="Adriaenssens E.M."/>
            <person name="Foster-Nyarko E."/>
            <person name="Jarju S."/>
            <person name="Secka A."/>
            <person name="Antonio M."/>
            <person name="Oren A."/>
            <person name="Chaudhuri R.R."/>
            <person name="La Ragione R."/>
            <person name="Hildebrand F."/>
            <person name="Pallen M.J."/>
        </authorList>
    </citation>
    <scope>NUCLEOTIDE SEQUENCE</scope>
    <source>
        <strain evidence="12">ChiGjej1B1-98</strain>
    </source>
</reference>
<dbReference type="GO" id="GO:0005524">
    <property type="term" value="F:ATP binding"/>
    <property type="evidence" value="ECO:0007669"/>
    <property type="project" value="UniProtKB-KW"/>
</dbReference>
<evidence type="ECO:0000256" key="9">
    <source>
        <dbReference type="SAM" id="Phobius"/>
    </source>
</evidence>
<dbReference type="InterPro" id="IPR036890">
    <property type="entry name" value="HATPase_C_sf"/>
</dbReference>
<evidence type="ECO:0000313" key="13">
    <source>
        <dbReference type="Proteomes" id="UP000824005"/>
    </source>
</evidence>
<dbReference type="AlphaFoldDB" id="A0A9D1YU22"/>
<feature type="transmembrane region" description="Helical" evidence="9">
    <location>
        <begin position="88"/>
        <end position="103"/>
    </location>
</feature>
<proteinExistence type="predicted"/>
<evidence type="ECO:0000259" key="10">
    <source>
        <dbReference type="Pfam" id="PF07730"/>
    </source>
</evidence>
<dbReference type="CDD" id="cd16917">
    <property type="entry name" value="HATPase_UhpB-NarQ-NarX-like"/>
    <property type="match status" value="1"/>
</dbReference>
<evidence type="ECO:0000256" key="3">
    <source>
        <dbReference type="ARBA" id="ARBA00022553"/>
    </source>
</evidence>
<dbReference type="InterPro" id="IPR050482">
    <property type="entry name" value="Sensor_HK_TwoCompSys"/>
</dbReference>
<evidence type="ECO:0000256" key="6">
    <source>
        <dbReference type="ARBA" id="ARBA00022777"/>
    </source>
</evidence>
<dbReference type="Gene3D" id="3.30.565.10">
    <property type="entry name" value="Histidine kinase-like ATPase, C-terminal domain"/>
    <property type="match status" value="1"/>
</dbReference>
<dbReference type="Proteomes" id="UP000824005">
    <property type="component" value="Unassembled WGS sequence"/>
</dbReference>
<name>A0A9D1YU22_9MICO</name>
<comment type="caution">
    <text evidence="12">The sequence shown here is derived from an EMBL/GenBank/DDBJ whole genome shotgun (WGS) entry which is preliminary data.</text>
</comment>
<organism evidence="12 13">
    <name type="scientific">Candidatus Agrococcus pullicola</name>
    <dbReference type="NCBI Taxonomy" id="2838429"/>
    <lineage>
        <taxon>Bacteria</taxon>
        <taxon>Bacillati</taxon>
        <taxon>Actinomycetota</taxon>
        <taxon>Actinomycetes</taxon>
        <taxon>Micrococcales</taxon>
        <taxon>Microbacteriaceae</taxon>
        <taxon>Agrococcus</taxon>
    </lineage>
</organism>
<keyword evidence="9" id="KW-0472">Membrane</keyword>
<dbReference type="PANTHER" id="PTHR24421">
    <property type="entry name" value="NITRATE/NITRITE SENSOR PROTEIN NARX-RELATED"/>
    <property type="match status" value="1"/>
</dbReference>
<keyword evidence="9" id="KW-1133">Transmembrane helix</keyword>
<feature type="transmembrane region" description="Helical" evidence="9">
    <location>
        <begin position="63"/>
        <end position="83"/>
    </location>
</feature>
<evidence type="ECO:0000256" key="7">
    <source>
        <dbReference type="ARBA" id="ARBA00022840"/>
    </source>
</evidence>
<accession>A0A9D1YU22</accession>
<dbReference type="Pfam" id="PF07730">
    <property type="entry name" value="HisKA_3"/>
    <property type="match status" value="1"/>
</dbReference>
<feature type="transmembrane region" description="Helical" evidence="9">
    <location>
        <begin position="164"/>
        <end position="183"/>
    </location>
</feature>
<evidence type="ECO:0000259" key="11">
    <source>
        <dbReference type="Pfam" id="PF23539"/>
    </source>
</evidence>
<evidence type="ECO:0000313" key="12">
    <source>
        <dbReference type="EMBL" id="HIY65575.1"/>
    </source>
</evidence>
<dbReference type="InterPro" id="IPR055558">
    <property type="entry name" value="DUF7134"/>
</dbReference>
<dbReference type="Pfam" id="PF23539">
    <property type="entry name" value="DUF7134"/>
    <property type="match status" value="1"/>
</dbReference>
<dbReference type="GO" id="GO:0046983">
    <property type="term" value="F:protein dimerization activity"/>
    <property type="evidence" value="ECO:0007669"/>
    <property type="project" value="InterPro"/>
</dbReference>
<dbReference type="InterPro" id="IPR011712">
    <property type="entry name" value="Sig_transdc_His_kin_sub3_dim/P"/>
</dbReference>
<keyword evidence="9" id="KW-0812">Transmembrane</keyword>
<sequence>MHSKTRDLPGGDAAEEDLRLPRPPGMIRRFWARHPRLADVLLVLLTLVLGLPTYLLLNAETPSGPLSATIGWTLALVTSIALLWRRRYPLAVFIIAFSPVIVFDPLFSSAITGIAPAIALYSIAVYRSNRAAMWGLVTAVSATVLVSVTWMFTSPFELSDAVSLIVGISVLLLIAALIGVNVGSRKRYVEALIDRSRQLAKERDQQAQLASAAERTRIAREMHDIVSHSLAVVVTLAEGAHASSDLEQTRRANRAIADTARDALGQMRVMLGVLRSEESTDGAGAPREPLVDLKPEDVIATARSAGVPASLTVTGVPSGDDVQRLAVLRLVQEGLTNAMRYSRNASFVRVETDYSGDRIRVRVENDAAGSQAGSRGSGVGLQGLAERIAALGGTFNAGPGPANTWLITADFPKERPSE</sequence>
<keyword evidence="7 12" id="KW-0067">ATP-binding</keyword>
<dbReference type="GO" id="GO:0000155">
    <property type="term" value="F:phosphorelay sensor kinase activity"/>
    <property type="evidence" value="ECO:0007669"/>
    <property type="project" value="InterPro"/>
</dbReference>
<dbReference type="PANTHER" id="PTHR24421:SF10">
    <property type="entry name" value="NITRATE_NITRITE SENSOR PROTEIN NARQ"/>
    <property type="match status" value="1"/>
</dbReference>
<dbReference type="SUPFAM" id="SSF55874">
    <property type="entry name" value="ATPase domain of HSP90 chaperone/DNA topoisomerase II/histidine kinase"/>
    <property type="match status" value="1"/>
</dbReference>
<keyword evidence="4" id="KW-0808">Transferase</keyword>
<keyword evidence="8" id="KW-0902">Two-component regulatory system</keyword>
<feature type="transmembrane region" description="Helical" evidence="9">
    <location>
        <begin position="37"/>
        <end position="57"/>
    </location>
</feature>
<reference evidence="12" key="2">
    <citation type="submission" date="2021-04" db="EMBL/GenBank/DDBJ databases">
        <authorList>
            <person name="Gilroy R."/>
        </authorList>
    </citation>
    <scope>NUCLEOTIDE SEQUENCE</scope>
    <source>
        <strain evidence="12">ChiGjej1B1-98</strain>
    </source>
</reference>
<comment type="catalytic activity">
    <reaction evidence="1">
        <text>ATP + protein L-histidine = ADP + protein N-phospho-L-histidine.</text>
        <dbReference type="EC" id="2.7.13.3"/>
    </reaction>
</comment>
<evidence type="ECO:0000256" key="2">
    <source>
        <dbReference type="ARBA" id="ARBA00012438"/>
    </source>
</evidence>
<keyword evidence="6" id="KW-0418">Kinase</keyword>
<dbReference type="GO" id="GO:0016020">
    <property type="term" value="C:membrane"/>
    <property type="evidence" value="ECO:0007669"/>
    <property type="project" value="InterPro"/>
</dbReference>
<dbReference type="EC" id="2.7.13.3" evidence="2"/>
<feature type="transmembrane region" description="Helical" evidence="9">
    <location>
        <begin position="133"/>
        <end position="152"/>
    </location>
</feature>
<dbReference type="Gene3D" id="1.20.5.1930">
    <property type="match status" value="1"/>
</dbReference>
<feature type="domain" description="Signal transduction histidine kinase subgroup 3 dimerisation and phosphoacceptor" evidence="10">
    <location>
        <begin position="214"/>
        <end position="277"/>
    </location>
</feature>
<dbReference type="EMBL" id="DXDC01000138">
    <property type="protein sequence ID" value="HIY65575.1"/>
    <property type="molecule type" value="Genomic_DNA"/>
</dbReference>
<evidence type="ECO:0000256" key="8">
    <source>
        <dbReference type="ARBA" id="ARBA00023012"/>
    </source>
</evidence>
<evidence type="ECO:0000256" key="5">
    <source>
        <dbReference type="ARBA" id="ARBA00022741"/>
    </source>
</evidence>
<evidence type="ECO:0000256" key="1">
    <source>
        <dbReference type="ARBA" id="ARBA00000085"/>
    </source>
</evidence>
<protein>
    <recommendedName>
        <fullName evidence="2">histidine kinase</fullName>
        <ecNumber evidence="2">2.7.13.3</ecNumber>
    </recommendedName>
</protein>
<keyword evidence="5" id="KW-0547">Nucleotide-binding</keyword>
<feature type="domain" description="DUF7134" evidence="11">
    <location>
        <begin position="28"/>
        <end position="182"/>
    </location>
</feature>
<keyword evidence="3" id="KW-0597">Phosphoprotein</keyword>